<name>A0ACC0VUA9_9STRA</name>
<gene>
    <name evidence="1" type="ORF">PsorP6_010370</name>
</gene>
<protein>
    <submittedName>
        <fullName evidence="1">Uncharacterized protein</fullName>
    </submittedName>
</protein>
<comment type="caution">
    <text evidence="1">The sequence shown here is derived from an EMBL/GenBank/DDBJ whole genome shotgun (WGS) entry which is preliminary data.</text>
</comment>
<evidence type="ECO:0000313" key="1">
    <source>
        <dbReference type="EMBL" id="KAI9909930.1"/>
    </source>
</evidence>
<dbReference type="Proteomes" id="UP001163321">
    <property type="component" value="Chromosome 6"/>
</dbReference>
<proteinExistence type="predicted"/>
<dbReference type="EMBL" id="CM047585">
    <property type="protein sequence ID" value="KAI9909930.1"/>
    <property type="molecule type" value="Genomic_DNA"/>
</dbReference>
<organism evidence="1 2">
    <name type="scientific">Peronosclerospora sorghi</name>
    <dbReference type="NCBI Taxonomy" id="230839"/>
    <lineage>
        <taxon>Eukaryota</taxon>
        <taxon>Sar</taxon>
        <taxon>Stramenopiles</taxon>
        <taxon>Oomycota</taxon>
        <taxon>Peronosporomycetes</taxon>
        <taxon>Peronosporales</taxon>
        <taxon>Peronosporaceae</taxon>
        <taxon>Peronosclerospora</taxon>
    </lineage>
</organism>
<keyword evidence="2" id="KW-1185">Reference proteome</keyword>
<evidence type="ECO:0000313" key="2">
    <source>
        <dbReference type="Proteomes" id="UP001163321"/>
    </source>
</evidence>
<sequence length="182" mass="20328">METHRFRVRPFRKLKLRARDRALLLEITDAIVLDKLEQYEAHVHRGKQQVDLRRWKKMMTKSGPTLSYLERRSSNPASQVSELAHGRSLDDNMFGIVNPTIEAMRNQDVVPKGCSCGGGLSHSDGAKRGGPVSIRGRQDGWKLIFPSLPSASYGIGTMCTLNVRGSCCSNTAVEWVTISYIP</sequence>
<accession>A0ACC0VUA9</accession>
<reference evidence="1 2" key="1">
    <citation type="journal article" date="2022" name="bioRxiv">
        <title>The genome of the oomycete Peronosclerospora sorghi, a cosmopolitan pathogen of maize and sorghum, is inflated with dispersed pseudogenes.</title>
        <authorList>
            <person name="Fletcher K."/>
            <person name="Martin F."/>
            <person name="Isakeit T."/>
            <person name="Cavanaugh K."/>
            <person name="Magill C."/>
            <person name="Michelmore R."/>
        </authorList>
    </citation>
    <scope>NUCLEOTIDE SEQUENCE [LARGE SCALE GENOMIC DNA]</scope>
    <source>
        <strain evidence="1">P6</strain>
    </source>
</reference>